<dbReference type="InterPro" id="IPR036286">
    <property type="entry name" value="LexA/Signal_pep-like_sf"/>
</dbReference>
<sequence length="234" mass="25775">MQTLFTTLSRNIGYMKTEMNDRIRIRRLQLDLTQVQLAKAIGVSRVSVTKWESGITKPDGENLHRLAQVLSCTPEWLLYGTGDLRQVDDTKIKPLTAVPNAIPVISSVQAGTWTDTYSAARISDVLRWCTTTVKVSENAFALDVRGESMTNPNGSPSIPEGSTVIVEPNYGSIEDLYGKIVVAIIDGSSEATIKKLVVDGPNKYLMPLNPNFRPIEINGNCRILGRVVQVTQDL</sequence>
<dbReference type="InterPro" id="IPR050077">
    <property type="entry name" value="LexA_repressor"/>
</dbReference>
<dbReference type="InterPro" id="IPR039418">
    <property type="entry name" value="LexA-like"/>
</dbReference>
<dbReference type="CDD" id="cd00093">
    <property type="entry name" value="HTH_XRE"/>
    <property type="match status" value="1"/>
</dbReference>
<protein>
    <submittedName>
        <fullName evidence="2">Repressor protein C2</fullName>
    </submittedName>
</protein>
<proteinExistence type="predicted"/>
<dbReference type="InterPro" id="IPR015927">
    <property type="entry name" value="Peptidase_S24_S26A/B/C"/>
</dbReference>
<feature type="domain" description="HTH cro/C1-type" evidence="1">
    <location>
        <begin position="23"/>
        <end position="77"/>
    </location>
</feature>
<dbReference type="Gene3D" id="1.10.260.40">
    <property type="entry name" value="lambda repressor-like DNA-binding domains"/>
    <property type="match status" value="1"/>
</dbReference>
<evidence type="ECO:0000313" key="2">
    <source>
        <dbReference type="EMBL" id="SUP75087.1"/>
    </source>
</evidence>
<dbReference type="SMART" id="SM00530">
    <property type="entry name" value="HTH_XRE"/>
    <property type="match status" value="1"/>
</dbReference>
<dbReference type="InterPro" id="IPR001387">
    <property type="entry name" value="Cro/C1-type_HTH"/>
</dbReference>
<dbReference type="PANTHER" id="PTHR33516:SF2">
    <property type="entry name" value="LEXA REPRESSOR-RELATED"/>
    <property type="match status" value="1"/>
</dbReference>
<dbReference type="PROSITE" id="PS50943">
    <property type="entry name" value="HTH_CROC1"/>
    <property type="match status" value="1"/>
</dbReference>
<dbReference type="GO" id="GO:0003677">
    <property type="term" value="F:DNA binding"/>
    <property type="evidence" value="ECO:0007669"/>
    <property type="project" value="InterPro"/>
</dbReference>
<dbReference type="Pfam" id="PF00717">
    <property type="entry name" value="Peptidase_S24"/>
    <property type="match status" value="1"/>
</dbReference>
<dbReference type="InterPro" id="IPR010982">
    <property type="entry name" value="Lambda_DNA-bd_dom_sf"/>
</dbReference>
<dbReference type="Gene3D" id="2.10.109.10">
    <property type="entry name" value="Umud Fragment, subunit A"/>
    <property type="match status" value="1"/>
</dbReference>
<organism evidence="2 3">
    <name type="scientific">Yersinia frederiksenii</name>
    <dbReference type="NCBI Taxonomy" id="29484"/>
    <lineage>
        <taxon>Bacteria</taxon>
        <taxon>Pseudomonadati</taxon>
        <taxon>Pseudomonadota</taxon>
        <taxon>Gammaproteobacteria</taxon>
        <taxon>Enterobacterales</taxon>
        <taxon>Yersiniaceae</taxon>
        <taxon>Yersinia</taxon>
    </lineage>
</organism>
<dbReference type="SUPFAM" id="SSF51306">
    <property type="entry name" value="LexA/Signal peptidase"/>
    <property type="match status" value="1"/>
</dbReference>
<dbReference type="Pfam" id="PF01381">
    <property type="entry name" value="HTH_3"/>
    <property type="match status" value="1"/>
</dbReference>
<gene>
    <name evidence="2" type="ORF">NCTC11470_00092</name>
</gene>
<accession>A0A380PQ47</accession>
<evidence type="ECO:0000313" key="3">
    <source>
        <dbReference type="Proteomes" id="UP000254835"/>
    </source>
</evidence>
<dbReference type="CDD" id="cd06529">
    <property type="entry name" value="S24_LexA-like"/>
    <property type="match status" value="1"/>
</dbReference>
<name>A0A380PQ47_YERFR</name>
<dbReference type="PANTHER" id="PTHR33516">
    <property type="entry name" value="LEXA REPRESSOR"/>
    <property type="match status" value="1"/>
</dbReference>
<dbReference type="EMBL" id="UHJA01000001">
    <property type="protein sequence ID" value="SUP75087.1"/>
    <property type="molecule type" value="Genomic_DNA"/>
</dbReference>
<reference evidence="2 3" key="1">
    <citation type="submission" date="2018-06" db="EMBL/GenBank/DDBJ databases">
        <authorList>
            <consortium name="Pathogen Informatics"/>
            <person name="Doyle S."/>
        </authorList>
    </citation>
    <scope>NUCLEOTIDE SEQUENCE [LARGE SCALE GENOMIC DNA]</scope>
    <source>
        <strain evidence="2 3">NCTC11470</strain>
    </source>
</reference>
<dbReference type="AlphaFoldDB" id="A0A380PQ47"/>
<dbReference type="Proteomes" id="UP000254835">
    <property type="component" value="Unassembled WGS sequence"/>
</dbReference>
<dbReference type="SUPFAM" id="SSF47413">
    <property type="entry name" value="lambda repressor-like DNA-binding domains"/>
    <property type="match status" value="1"/>
</dbReference>
<evidence type="ECO:0000259" key="1">
    <source>
        <dbReference type="PROSITE" id="PS50943"/>
    </source>
</evidence>